<keyword evidence="5" id="KW-1185">Reference proteome</keyword>
<dbReference type="AlphaFoldDB" id="A0A9X3F7N4"/>
<comment type="similarity">
    <text evidence="1">Belongs to the sulfatase family.</text>
</comment>
<dbReference type="EMBL" id="JAPOHD010000030">
    <property type="protein sequence ID" value="MCY1722074.1"/>
    <property type="molecule type" value="Genomic_DNA"/>
</dbReference>
<gene>
    <name evidence="4" type="ORF">OU798_17105</name>
</gene>
<dbReference type="FunFam" id="3.40.720.10:FF:000047">
    <property type="entry name" value="Arylsulfatase"/>
    <property type="match status" value="1"/>
</dbReference>
<dbReference type="Pfam" id="PF00884">
    <property type="entry name" value="Sulfatase"/>
    <property type="match status" value="1"/>
</dbReference>
<dbReference type="Gene3D" id="3.40.720.10">
    <property type="entry name" value="Alkaline Phosphatase, subunit A"/>
    <property type="match status" value="1"/>
</dbReference>
<proteinExistence type="inferred from homology"/>
<sequence>MKQICLLFFVSFLLINCKGEKQNTEQSEPGRPNIILILSDDMGYSDLGCYGGEVETPSLDALAANGLRFTQFYNGARCCPTRASLISGCYPHQVGIGHMTNTPNNFTEHDLGIPEYRGFLNRNAVTIGEVMKDAGYATLMTGKWHLGISDKSKWPLQRGFDKFYGIIPGASNFFKPTYPRGITYMNDTISVTDEDYYTTDAFTDYAIKFIDESAQEEPEKPFFLYLAYTAPHWPMNAPQNVVEKYKGKYMEGWTKLRETRFARMKEMGIIDENWELSDQDSREWDSLDDEKKKEMDVRRAIYSAMIDQMDQNIGKLVDYLKKEDELDNTLIIFLNDNGACAEGGELGGGPAEQLETKEGYFLTYGGAWANASNTPYREYKHWVHEGGIGTPFIVHYPNLIPKEKQGQLVSEYGFLPDLMATCIDVAQTNYPTEYNGNEIIPNAGKSLVPLFEGENKRIHTEPIFWEHEGNKAVRLGKYKLVSKWNNKRETEWELYDMETDRTEMNDLAQSMPDKVAEMDKMYSDWATQNNVLPWTEIRKMYREKRNKEKNEK</sequence>
<evidence type="ECO:0000256" key="1">
    <source>
        <dbReference type="ARBA" id="ARBA00008779"/>
    </source>
</evidence>
<evidence type="ECO:0000313" key="5">
    <source>
        <dbReference type="Proteomes" id="UP001145087"/>
    </source>
</evidence>
<dbReference type="GO" id="GO:0004065">
    <property type="term" value="F:arylsulfatase activity"/>
    <property type="evidence" value="ECO:0007669"/>
    <property type="project" value="TreeGrafter"/>
</dbReference>
<dbReference type="Gene3D" id="3.30.1120.10">
    <property type="match status" value="1"/>
</dbReference>
<dbReference type="RefSeq" id="WP_343334404.1">
    <property type="nucleotide sequence ID" value="NZ_JAPOHD010000030.1"/>
</dbReference>
<keyword evidence="2" id="KW-0378">Hydrolase</keyword>
<reference evidence="4" key="1">
    <citation type="submission" date="2022-11" db="EMBL/GenBank/DDBJ databases">
        <title>Marilongibacter aestuarii gen. nov., sp. nov., isolated from tidal flat sediment.</title>
        <authorList>
            <person name="Jiayan W."/>
        </authorList>
    </citation>
    <scope>NUCLEOTIDE SEQUENCE</scope>
    <source>
        <strain evidence="4">Z1-6</strain>
    </source>
</reference>
<dbReference type="Proteomes" id="UP001145087">
    <property type="component" value="Unassembled WGS sequence"/>
</dbReference>
<dbReference type="InterPro" id="IPR017850">
    <property type="entry name" value="Alkaline_phosphatase_core_sf"/>
</dbReference>
<evidence type="ECO:0000313" key="4">
    <source>
        <dbReference type="EMBL" id="MCY1722074.1"/>
    </source>
</evidence>
<evidence type="ECO:0000259" key="3">
    <source>
        <dbReference type="Pfam" id="PF00884"/>
    </source>
</evidence>
<organism evidence="4 5">
    <name type="scientific">Draconibacterium aestuarii</name>
    <dbReference type="NCBI Taxonomy" id="2998507"/>
    <lineage>
        <taxon>Bacteria</taxon>
        <taxon>Pseudomonadati</taxon>
        <taxon>Bacteroidota</taxon>
        <taxon>Bacteroidia</taxon>
        <taxon>Marinilabiliales</taxon>
        <taxon>Prolixibacteraceae</taxon>
        <taxon>Draconibacterium</taxon>
    </lineage>
</organism>
<comment type="caution">
    <text evidence="4">The sequence shown here is derived from an EMBL/GenBank/DDBJ whole genome shotgun (WGS) entry which is preliminary data.</text>
</comment>
<evidence type="ECO:0000256" key="2">
    <source>
        <dbReference type="ARBA" id="ARBA00022801"/>
    </source>
</evidence>
<dbReference type="SUPFAM" id="SSF53649">
    <property type="entry name" value="Alkaline phosphatase-like"/>
    <property type="match status" value="1"/>
</dbReference>
<dbReference type="CDD" id="cd16025">
    <property type="entry name" value="PAS_like"/>
    <property type="match status" value="1"/>
</dbReference>
<protein>
    <submittedName>
        <fullName evidence="4">Arylsulfatase</fullName>
    </submittedName>
</protein>
<dbReference type="PANTHER" id="PTHR42693">
    <property type="entry name" value="ARYLSULFATASE FAMILY MEMBER"/>
    <property type="match status" value="1"/>
</dbReference>
<accession>A0A9X3F7N4</accession>
<dbReference type="PANTHER" id="PTHR42693:SF53">
    <property type="entry name" value="ENDO-4-O-SULFATASE"/>
    <property type="match status" value="1"/>
</dbReference>
<feature type="domain" description="Sulfatase N-terminal" evidence="3">
    <location>
        <begin position="32"/>
        <end position="425"/>
    </location>
</feature>
<name>A0A9X3F7N4_9BACT</name>
<dbReference type="InterPro" id="IPR050738">
    <property type="entry name" value="Sulfatase"/>
</dbReference>
<dbReference type="InterPro" id="IPR000917">
    <property type="entry name" value="Sulfatase_N"/>
</dbReference>